<accession>A0ABQ8SIZ5</accession>
<gene>
    <name evidence="5" type="ORF">ANN_16277</name>
</gene>
<feature type="region of interest" description="Disordered" evidence="4">
    <location>
        <begin position="415"/>
        <end position="447"/>
    </location>
</feature>
<dbReference type="PANTHER" id="PTHR46090">
    <property type="entry name" value="ADP-RIBOSYLATION FACTOR-LIKE PROTEIN 13B"/>
    <property type="match status" value="1"/>
</dbReference>
<keyword evidence="2" id="KW-0342">GTP-binding</keyword>
<dbReference type="PROSITE" id="PS51417">
    <property type="entry name" value="ARF"/>
    <property type="match status" value="1"/>
</dbReference>
<dbReference type="PANTHER" id="PTHR46090:SF2">
    <property type="entry name" value="ADP-RIBOSYLATION FACTOR-LIKE PROTEIN 13B"/>
    <property type="match status" value="1"/>
</dbReference>
<feature type="region of interest" description="Disordered" evidence="4">
    <location>
        <begin position="479"/>
        <end position="551"/>
    </location>
</feature>
<dbReference type="EMBL" id="JAJSOF020000027">
    <property type="protein sequence ID" value="KAJ4433958.1"/>
    <property type="molecule type" value="Genomic_DNA"/>
</dbReference>
<feature type="region of interest" description="Disordered" evidence="4">
    <location>
        <begin position="631"/>
        <end position="747"/>
    </location>
</feature>
<dbReference type="Pfam" id="PF00025">
    <property type="entry name" value="Arf"/>
    <property type="match status" value="1"/>
</dbReference>
<reference evidence="5 6" key="1">
    <citation type="journal article" date="2022" name="Allergy">
        <title>Genome assembly and annotation of Periplaneta americana reveal a comprehensive cockroach allergen profile.</title>
        <authorList>
            <person name="Wang L."/>
            <person name="Xiong Q."/>
            <person name="Saelim N."/>
            <person name="Wang L."/>
            <person name="Nong W."/>
            <person name="Wan A.T."/>
            <person name="Shi M."/>
            <person name="Liu X."/>
            <person name="Cao Q."/>
            <person name="Hui J.H.L."/>
            <person name="Sookrung N."/>
            <person name="Leung T.F."/>
            <person name="Tungtrongchitr A."/>
            <person name="Tsui S.K.W."/>
        </authorList>
    </citation>
    <scope>NUCLEOTIDE SEQUENCE [LARGE SCALE GENOMIC DNA]</scope>
    <source>
        <strain evidence="5">PWHHKU_190912</strain>
    </source>
</reference>
<evidence type="ECO:0000256" key="3">
    <source>
        <dbReference type="SAM" id="Coils"/>
    </source>
</evidence>
<feature type="compositionally biased region" description="Polar residues" evidence="4">
    <location>
        <begin position="534"/>
        <end position="551"/>
    </location>
</feature>
<organism evidence="5 6">
    <name type="scientific">Periplaneta americana</name>
    <name type="common">American cockroach</name>
    <name type="synonym">Blatta americana</name>
    <dbReference type="NCBI Taxonomy" id="6978"/>
    <lineage>
        <taxon>Eukaryota</taxon>
        <taxon>Metazoa</taxon>
        <taxon>Ecdysozoa</taxon>
        <taxon>Arthropoda</taxon>
        <taxon>Hexapoda</taxon>
        <taxon>Insecta</taxon>
        <taxon>Pterygota</taxon>
        <taxon>Neoptera</taxon>
        <taxon>Polyneoptera</taxon>
        <taxon>Dictyoptera</taxon>
        <taxon>Blattodea</taxon>
        <taxon>Blattoidea</taxon>
        <taxon>Blattidae</taxon>
        <taxon>Blattinae</taxon>
        <taxon>Periplaneta</taxon>
    </lineage>
</organism>
<evidence type="ECO:0008006" key="7">
    <source>
        <dbReference type="Google" id="ProtNLM"/>
    </source>
</evidence>
<feature type="compositionally biased region" description="Basic residues" evidence="4">
    <location>
        <begin position="415"/>
        <end position="426"/>
    </location>
</feature>
<dbReference type="InterPro" id="IPR027417">
    <property type="entry name" value="P-loop_NTPase"/>
</dbReference>
<feature type="compositionally biased region" description="Polar residues" evidence="4">
    <location>
        <begin position="700"/>
        <end position="713"/>
    </location>
</feature>
<feature type="region of interest" description="Disordered" evidence="4">
    <location>
        <begin position="357"/>
        <end position="401"/>
    </location>
</feature>
<dbReference type="SMART" id="SM00177">
    <property type="entry name" value="ARF"/>
    <property type="match status" value="1"/>
</dbReference>
<sequence length="747" mass="82726">MVLRLGSLEMDLRMRLSLVSNFHLLELDVSFRERPNKSEMIRNIQQRADVVDSRPWSDHRRKIVLLLVGLDNAGKTTAAKNLVGEPVDSVVPTVGFSSVSLTHRGYSVVIYDLGGGPQIRGIWHRYFVDVHGVIFVVDASDVSRFEEGRNVLETLLAHGKLAGKPVLLLANKQDREGALDELDIVEQLNVEAVVNEYRCPTLVEMCSATVVKNSRGKVDPAIHNGFKWLMNRIIRDYSNLNSRVESDVLVQRKQEEQEKKERLERIRKAREERGENATGDCTSNGNCVDGVHDDSDSDVVMENPFKPISCITQNIKPAAVPIVPQLPDNKVILVKESPKRAEPECLENLNSYHSGVGEELKNIGGDASPGSKGSSRPSSGDRHWFGSPVRLDHLPSPSHSITGLIKDQLELESGKHKKRHFLHRTNRTAPAPLGPPASKGKHSLNDSNINGLRIVNQVPESTRPVFLRKQAFVEEISTSQEFPMSSKRKSSVDKASQFLIRSSSAKSTNDKEKESINDRSKKKPHLGDLKLKNVQVQPGTTDTNLSNSFSGGYQPQIEADQVIDMRQFSTNSSSLPASRKGSQDVDTFVFAVPTRQWAIDKTSLSSEDTNKISRPLTDTVTVLQSGVNNLNNAQHSNQQKLKKQSSVDEISSASSKSHSDSQKLSDSGFVSPKNVLPPIRPTSSIAEKPPWILPPLLSPTKHTSQDSTTNLDNHNAKVEISVSHDSSSDANKEEQKEQEEVDKKSRT</sequence>
<keyword evidence="1" id="KW-0547">Nucleotide-binding</keyword>
<feature type="compositionally biased region" description="Low complexity" evidence="4">
    <location>
        <begin position="368"/>
        <end position="378"/>
    </location>
</feature>
<dbReference type="InterPro" id="IPR051995">
    <property type="entry name" value="Ciliary_GTPase"/>
</dbReference>
<feature type="compositionally biased region" description="Basic and acidic residues" evidence="4">
    <location>
        <begin position="726"/>
        <end position="735"/>
    </location>
</feature>
<name>A0ABQ8SIZ5_PERAM</name>
<feature type="compositionally biased region" description="Basic and acidic residues" evidence="4">
    <location>
        <begin position="508"/>
        <end position="531"/>
    </location>
</feature>
<keyword evidence="6" id="KW-1185">Reference proteome</keyword>
<evidence type="ECO:0000313" key="6">
    <source>
        <dbReference type="Proteomes" id="UP001148838"/>
    </source>
</evidence>
<keyword evidence="3" id="KW-0175">Coiled coil</keyword>
<dbReference type="InterPro" id="IPR006689">
    <property type="entry name" value="Small_GTPase_ARF/SAR"/>
</dbReference>
<dbReference type="SUPFAM" id="SSF52540">
    <property type="entry name" value="P-loop containing nucleoside triphosphate hydrolases"/>
    <property type="match status" value="1"/>
</dbReference>
<dbReference type="Gene3D" id="3.40.50.300">
    <property type="entry name" value="P-loop containing nucleotide triphosphate hydrolases"/>
    <property type="match status" value="1"/>
</dbReference>
<protein>
    <recommendedName>
        <fullName evidence="7">ADP-ribosylation factor-like protein 13B</fullName>
    </recommendedName>
</protein>
<dbReference type="PRINTS" id="PR00328">
    <property type="entry name" value="SAR1GTPBP"/>
</dbReference>
<feature type="coiled-coil region" evidence="3">
    <location>
        <begin position="246"/>
        <end position="273"/>
    </location>
</feature>
<evidence type="ECO:0000256" key="4">
    <source>
        <dbReference type="SAM" id="MobiDB-lite"/>
    </source>
</evidence>
<dbReference type="InterPro" id="IPR005225">
    <property type="entry name" value="Small_GTP-bd"/>
</dbReference>
<dbReference type="NCBIfam" id="TIGR00231">
    <property type="entry name" value="small_GTP"/>
    <property type="match status" value="1"/>
</dbReference>
<evidence type="ECO:0000256" key="1">
    <source>
        <dbReference type="ARBA" id="ARBA00022741"/>
    </source>
</evidence>
<dbReference type="SMART" id="SM00178">
    <property type="entry name" value="SAR"/>
    <property type="match status" value="1"/>
</dbReference>
<comment type="caution">
    <text evidence="5">The sequence shown here is derived from an EMBL/GenBank/DDBJ whole genome shotgun (WGS) entry which is preliminary data.</text>
</comment>
<evidence type="ECO:0000313" key="5">
    <source>
        <dbReference type="EMBL" id="KAJ4433958.1"/>
    </source>
</evidence>
<evidence type="ECO:0000256" key="2">
    <source>
        <dbReference type="ARBA" id="ARBA00023134"/>
    </source>
</evidence>
<dbReference type="Proteomes" id="UP001148838">
    <property type="component" value="Unassembled WGS sequence"/>
</dbReference>
<proteinExistence type="predicted"/>